<dbReference type="GO" id="GO:0016791">
    <property type="term" value="F:phosphatase activity"/>
    <property type="evidence" value="ECO:0007669"/>
    <property type="project" value="TreeGrafter"/>
</dbReference>
<dbReference type="InterPro" id="IPR050275">
    <property type="entry name" value="PGM_Phosphatase"/>
</dbReference>
<proteinExistence type="predicted"/>
<dbReference type="SUPFAM" id="SSF53254">
    <property type="entry name" value="Phosphoglycerate mutase-like"/>
    <property type="match status" value="1"/>
</dbReference>
<dbReference type="EMBL" id="CP019607">
    <property type="protein sequence ID" value="AQP50351.1"/>
    <property type="molecule type" value="Genomic_DNA"/>
</dbReference>
<evidence type="ECO:0000313" key="3">
    <source>
        <dbReference type="Proteomes" id="UP000188235"/>
    </source>
</evidence>
<sequence>MANDERTRLWLVRHGATGWSENGRHTSVTDLPLLPSGEADARRVGERLSTHQFGLVLSSPRRRAVETARLAGFPDPEIDDDLVEWSYGAGEGLTSVEIRDLIPDWRVWTHGAPKLEREGQFEPGEDVDAVAERLGRVVRRARESGVSDALVFGHGHALRSLAMVWLDFPIRMAAHFPLHTGGVSILGYEKESPALVAWNVGDL</sequence>
<dbReference type="STRING" id="399497.BW733_05430"/>
<name>A0A1Q2CWB0_9ACTN</name>
<dbReference type="OrthoDB" id="4697614at2"/>
<dbReference type="RefSeq" id="WP_077348602.1">
    <property type="nucleotide sequence ID" value="NZ_CP019607.1"/>
</dbReference>
<feature type="binding site" evidence="1">
    <location>
        <position position="63"/>
    </location>
    <ligand>
        <name>substrate</name>
    </ligand>
</feature>
<dbReference type="KEGG" id="tfa:BW733_05430"/>
<dbReference type="InterPro" id="IPR013078">
    <property type="entry name" value="His_Pase_superF_clade-1"/>
</dbReference>
<dbReference type="Gene3D" id="3.40.50.1240">
    <property type="entry name" value="Phosphoglycerate mutase-like"/>
    <property type="match status" value="1"/>
</dbReference>
<gene>
    <name evidence="2" type="ORF">BW733_05430</name>
</gene>
<dbReference type="InterPro" id="IPR029033">
    <property type="entry name" value="His_PPase_superfam"/>
</dbReference>
<dbReference type="PANTHER" id="PTHR48100">
    <property type="entry name" value="BROAD-SPECIFICITY PHOSPHATASE YOR283W-RELATED"/>
    <property type="match status" value="1"/>
</dbReference>
<dbReference type="PANTHER" id="PTHR48100:SF15">
    <property type="entry name" value="SEDOHEPTULOSE 1,7-BISPHOSPHATASE"/>
    <property type="match status" value="1"/>
</dbReference>
<evidence type="ECO:0000256" key="1">
    <source>
        <dbReference type="PIRSR" id="PIRSR613078-2"/>
    </source>
</evidence>
<dbReference type="Proteomes" id="UP000188235">
    <property type="component" value="Chromosome"/>
</dbReference>
<organism evidence="2 3">
    <name type="scientific">Tessaracoccus flavescens</name>
    <dbReference type="NCBI Taxonomy" id="399497"/>
    <lineage>
        <taxon>Bacteria</taxon>
        <taxon>Bacillati</taxon>
        <taxon>Actinomycetota</taxon>
        <taxon>Actinomycetes</taxon>
        <taxon>Propionibacteriales</taxon>
        <taxon>Propionibacteriaceae</taxon>
        <taxon>Tessaracoccus</taxon>
    </lineage>
</organism>
<dbReference type="CDD" id="cd07067">
    <property type="entry name" value="HP_PGM_like"/>
    <property type="match status" value="1"/>
</dbReference>
<protein>
    <recommendedName>
        <fullName evidence="4">Histidine phosphatase family protein</fullName>
    </recommendedName>
</protein>
<dbReference type="AlphaFoldDB" id="A0A1Q2CWB0"/>
<keyword evidence="3" id="KW-1185">Reference proteome</keyword>
<accession>A0A1Q2CWB0</accession>
<reference evidence="2 3" key="1">
    <citation type="journal article" date="2008" name="Int. J. Syst. Evol. Microbiol.">
        <title>Tessaracoccus flavescens sp. nov., isolated from marine sediment.</title>
        <authorList>
            <person name="Lee D.W."/>
            <person name="Lee S.D."/>
        </authorList>
    </citation>
    <scope>NUCLEOTIDE SEQUENCE [LARGE SCALE GENOMIC DNA]</scope>
    <source>
        <strain evidence="2 3">SST-39T</strain>
    </source>
</reference>
<evidence type="ECO:0008006" key="4">
    <source>
        <dbReference type="Google" id="ProtNLM"/>
    </source>
</evidence>
<dbReference type="Pfam" id="PF00300">
    <property type="entry name" value="His_Phos_1"/>
    <property type="match status" value="1"/>
</dbReference>
<evidence type="ECO:0000313" key="2">
    <source>
        <dbReference type="EMBL" id="AQP50351.1"/>
    </source>
</evidence>
<dbReference type="SMART" id="SM00855">
    <property type="entry name" value="PGAM"/>
    <property type="match status" value="1"/>
</dbReference>